<feature type="compositionally biased region" description="Polar residues" evidence="1">
    <location>
        <begin position="41"/>
        <end position="51"/>
    </location>
</feature>
<evidence type="ECO:0000313" key="4">
    <source>
        <dbReference type="Proteomes" id="UP000285120"/>
    </source>
</evidence>
<evidence type="ECO:0000313" key="3">
    <source>
        <dbReference type="EMBL" id="RKD69539.1"/>
    </source>
</evidence>
<keyword evidence="2" id="KW-0812">Transmembrane</keyword>
<dbReference type="Pfam" id="PF19893">
    <property type="entry name" value="DUF6366"/>
    <property type="match status" value="1"/>
</dbReference>
<dbReference type="EMBL" id="RAPK01000011">
    <property type="protein sequence ID" value="RKD69539.1"/>
    <property type="molecule type" value="Genomic_DNA"/>
</dbReference>
<name>A0A419UWN2_9BACL</name>
<feature type="transmembrane region" description="Helical" evidence="2">
    <location>
        <begin position="54"/>
        <end position="73"/>
    </location>
</feature>
<feature type="region of interest" description="Disordered" evidence="1">
    <location>
        <begin position="1"/>
        <end position="51"/>
    </location>
</feature>
<keyword evidence="2" id="KW-0472">Membrane</keyword>
<dbReference type="InterPro" id="IPR045946">
    <property type="entry name" value="DUF6366"/>
</dbReference>
<proteinExistence type="predicted"/>
<organism evidence="3 4">
    <name type="scientific">Sinobaca qinghaiensis</name>
    <dbReference type="NCBI Taxonomy" id="342944"/>
    <lineage>
        <taxon>Bacteria</taxon>
        <taxon>Bacillati</taxon>
        <taxon>Bacillota</taxon>
        <taxon>Bacilli</taxon>
        <taxon>Bacillales</taxon>
        <taxon>Sporolactobacillaceae</taxon>
        <taxon>Sinobaca</taxon>
    </lineage>
</organism>
<protein>
    <submittedName>
        <fullName evidence="3">Uncharacterized protein</fullName>
    </submittedName>
</protein>
<sequence>MNLLEKRGTIGSKDKRKQADDKRLEEYKNNPGGNARDAFERSQTGGVSEVSNSMGPKGILLLIVVALILYVLFG</sequence>
<dbReference type="RefSeq" id="WP_120194103.1">
    <property type="nucleotide sequence ID" value="NZ_RAPK01000011.1"/>
</dbReference>
<dbReference type="Proteomes" id="UP000285120">
    <property type="component" value="Unassembled WGS sequence"/>
</dbReference>
<reference evidence="3 4" key="1">
    <citation type="submission" date="2018-09" db="EMBL/GenBank/DDBJ databases">
        <title>Genomic Encyclopedia of Archaeal and Bacterial Type Strains, Phase II (KMG-II): from individual species to whole genera.</title>
        <authorList>
            <person name="Goeker M."/>
        </authorList>
    </citation>
    <scope>NUCLEOTIDE SEQUENCE [LARGE SCALE GENOMIC DNA]</scope>
    <source>
        <strain evidence="3 4">DSM 17008</strain>
    </source>
</reference>
<keyword evidence="2" id="KW-1133">Transmembrane helix</keyword>
<dbReference type="OrthoDB" id="2935923at2"/>
<accession>A0A419UWN2</accession>
<dbReference type="AlphaFoldDB" id="A0A419UWN2"/>
<keyword evidence="4" id="KW-1185">Reference proteome</keyword>
<feature type="compositionally biased region" description="Basic and acidic residues" evidence="1">
    <location>
        <begin position="17"/>
        <end position="28"/>
    </location>
</feature>
<evidence type="ECO:0000256" key="1">
    <source>
        <dbReference type="SAM" id="MobiDB-lite"/>
    </source>
</evidence>
<gene>
    <name evidence="3" type="ORF">ATL39_2959</name>
</gene>
<evidence type="ECO:0000256" key="2">
    <source>
        <dbReference type="SAM" id="Phobius"/>
    </source>
</evidence>
<comment type="caution">
    <text evidence="3">The sequence shown here is derived from an EMBL/GenBank/DDBJ whole genome shotgun (WGS) entry which is preliminary data.</text>
</comment>